<dbReference type="InterPro" id="IPR001926">
    <property type="entry name" value="TrpB-like_PALP"/>
</dbReference>
<dbReference type="PROSITE" id="PS00165">
    <property type="entry name" value="DEHYDRATASE_SER_THR"/>
    <property type="match status" value="1"/>
</dbReference>
<dbReference type="Proteomes" id="UP001272716">
    <property type="component" value="Unassembled WGS sequence"/>
</dbReference>
<dbReference type="GO" id="GO:0016765">
    <property type="term" value="F:transferase activity, transferring alkyl or aryl (other than methyl) groups"/>
    <property type="evidence" value="ECO:0007669"/>
    <property type="project" value="UniProtKB-ARBA"/>
</dbReference>
<evidence type="ECO:0000259" key="3">
    <source>
        <dbReference type="Pfam" id="PF00291"/>
    </source>
</evidence>
<dbReference type="PROSITE" id="PS00901">
    <property type="entry name" value="CYS_SYNTHASE"/>
    <property type="match status" value="1"/>
</dbReference>
<dbReference type="EMBL" id="JAWQCK010000007">
    <property type="protein sequence ID" value="MDW9211003.1"/>
    <property type="molecule type" value="Genomic_DNA"/>
</dbReference>
<dbReference type="AlphaFoldDB" id="A0ABD5I1G9"/>
<feature type="domain" description="Tryptophan synthase beta chain-like PALP" evidence="3">
    <location>
        <begin position="10"/>
        <end position="299"/>
    </location>
</feature>
<dbReference type="InterPro" id="IPR050214">
    <property type="entry name" value="Cys_Synth/Cystath_Beta-Synth"/>
</dbReference>
<dbReference type="InterPro" id="IPR000634">
    <property type="entry name" value="Ser/Thr_deHydtase_PyrdxlP-BS"/>
</dbReference>
<dbReference type="Pfam" id="PF00291">
    <property type="entry name" value="PALP"/>
    <property type="match status" value="1"/>
</dbReference>
<dbReference type="Gene3D" id="3.40.50.1100">
    <property type="match status" value="2"/>
</dbReference>
<name>A0ABD5I1G9_BACTU</name>
<dbReference type="PANTHER" id="PTHR10314">
    <property type="entry name" value="CYSTATHIONINE BETA-SYNTHASE"/>
    <property type="match status" value="1"/>
</dbReference>
<evidence type="ECO:0000256" key="2">
    <source>
        <dbReference type="ARBA" id="ARBA00022898"/>
    </source>
</evidence>
<dbReference type="RefSeq" id="WP_000636769.1">
    <property type="nucleotide sequence ID" value="NZ_JAWQCK010000007.1"/>
</dbReference>
<evidence type="ECO:0000256" key="1">
    <source>
        <dbReference type="ARBA" id="ARBA00001933"/>
    </source>
</evidence>
<proteinExistence type="predicted"/>
<comment type="caution">
    <text evidence="4">The sequence shown here is derived from an EMBL/GenBank/DDBJ whole genome shotgun (WGS) entry which is preliminary data.</text>
</comment>
<reference evidence="4 5" key="1">
    <citation type="submission" date="2023-10" db="EMBL/GenBank/DDBJ databases">
        <title>Draft Genome Sequence of Bacillus thuringiensis serovar. toumanoffi 4059: Identification of a Novel Cry Protein Candidate.</title>
        <authorList>
            <person name="Murdoch R.W."/>
            <person name="Gemler B."/>
            <person name="Heater B.S."/>
        </authorList>
    </citation>
    <scope>NUCLEOTIDE SEQUENCE [LARGE SCALE GENOMIC DNA]</scope>
    <source>
        <strain evidence="4 5">4059</strain>
    </source>
</reference>
<accession>A0ABD5I1G9</accession>
<keyword evidence="2" id="KW-0663">Pyridoxal phosphate</keyword>
<evidence type="ECO:0000313" key="4">
    <source>
        <dbReference type="EMBL" id="MDW9211003.1"/>
    </source>
</evidence>
<comment type="cofactor">
    <cofactor evidence="1">
        <name>pyridoxal 5'-phosphate</name>
        <dbReference type="ChEBI" id="CHEBI:597326"/>
    </cofactor>
</comment>
<sequence>MIVNHFEEFSKHVGNTPLMKLKCEETKNLSIYAKCEWHNPTGSIKDRAALAMINKYLQEADKIQNILEYSGGSLARSIGCICNYLGIECTLVLSSAIGQSLLNKLEYYGANVILVDKCKGFYAVIEKAIEISKQKPELYFLFQHYNNANIVSHIEGTGREIIAQMIGKSIHAWVASAGTGGTLMGVYTAIKNYTKNVELHLVMPAELPYGSEQPPNDLKKYAGSGGFGLGRKQHFIEQEENLIEKQWTYSYEDTLYEMERFYKDTGIKIGTSAAANLLAAKQIGKEKGANFNVVTVFPDAGSIEEWSDVKKLVKKIGDRPNDREDH</sequence>
<evidence type="ECO:0000313" key="5">
    <source>
        <dbReference type="Proteomes" id="UP001272716"/>
    </source>
</evidence>
<gene>
    <name evidence="4" type="ORF">BTTOUR_19875</name>
</gene>
<protein>
    <submittedName>
        <fullName evidence="4">Cysteine synthase</fullName>
    </submittedName>
</protein>
<dbReference type="SUPFAM" id="SSF53686">
    <property type="entry name" value="Tryptophan synthase beta subunit-like PLP-dependent enzymes"/>
    <property type="match status" value="1"/>
</dbReference>
<organism evidence="4 5">
    <name type="scientific">Bacillus thuringiensis serovar toumanoffi</name>
    <dbReference type="NCBI Taxonomy" id="180862"/>
    <lineage>
        <taxon>Bacteria</taxon>
        <taxon>Bacillati</taxon>
        <taxon>Bacillota</taxon>
        <taxon>Bacilli</taxon>
        <taxon>Bacillales</taxon>
        <taxon>Bacillaceae</taxon>
        <taxon>Bacillus</taxon>
        <taxon>Bacillus cereus group</taxon>
    </lineage>
</organism>
<dbReference type="InterPro" id="IPR001216">
    <property type="entry name" value="P-phosphate_BS"/>
</dbReference>
<dbReference type="InterPro" id="IPR036052">
    <property type="entry name" value="TrpB-like_PALP_sf"/>
</dbReference>
<dbReference type="GO" id="GO:0019344">
    <property type="term" value="P:cysteine biosynthetic process"/>
    <property type="evidence" value="ECO:0007669"/>
    <property type="project" value="UniProtKB-ARBA"/>
</dbReference>